<protein>
    <submittedName>
        <fullName evidence="3">Sporulation integral membrane protein YlbJ</fullName>
    </submittedName>
</protein>
<gene>
    <name evidence="3" type="ORF">DFR57_106218</name>
</gene>
<feature type="transmembrane region" description="Helical" evidence="1">
    <location>
        <begin position="376"/>
        <end position="394"/>
    </location>
</feature>
<dbReference type="EMBL" id="QPJJ01000006">
    <property type="protein sequence ID" value="RCW70818.1"/>
    <property type="molecule type" value="Genomic_DNA"/>
</dbReference>
<name>A0A368XUU8_9BACI</name>
<comment type="caution">
    <text evidence="3">The sequence shown here is derived from an EMBL/GenBank/DDBJ whole genome shotgun (WGS) entry which is preliminary data.</text>
</comment>
<dbReference type="NCBIfam" id="TIGR02871">
    <property type="entry name" value="spore_ylbJ"/>
    <property type="match status" value="1"/>
</dbReference>
<reference evidence="3 4" key="1">
    <citation type="submission" date="2018-07" db="EMBL/GenBank/DDBJ databases">
        <title>Genomic Encyclopedia of Type Strains, Phase IV (KMG-IV): sequencing the most valuable type-strain genomes for metagenomic binning, comparative biology and taxonomic classification.</title>
        <authorList>
            <person name="Goeker M."/>
        </authorList>
    </citation>
    <scope>NUCLEOTIDE SEQUENCE [LARGE SCALE GENOMIC DNA]</scope>
    <source>
        <strain evidence="3 4">DSM 27696</strain>
    </source>
</reference>
<feature type="transmembrane region" description="Helical" evidence="1">
    <location>
        <begin position="6"/>
        <end position="26"/>
    </location>
</feature>
<keyword evidence="1" id="KW-0472">Membrane</keyword>
<keyword evidence="1" id="KW-0812">Transmembrane</keyword>
<evidence type="ECO:0000313" key="4">
    <source>
        <dbReference type="Proteomes" id="UP000252585"/>
    </source>
</evidence>
<feature type="transmembrane region" description="Helical" evidence="1">
    <location>
        <begin position="38"/>
        <end position="66"/>
    </location>
</feature>
<evidence type="ECO:0000313" key="3">
    <source>
        <dbReference type="EMBL" id="RCW70818.1"/>
    </source>
</evidence>
<sequence>MKPILLTVIYGVLSILIAFSLIYYPSEVLEASQRGLEMWWTIVFPTLLPFFITAEILIGVGVVHLIGILFEPFMRPLFNVPGVGGFAWAMGMASGYPSGAKITTRLRQDGQLTKREAERLISFSNASNPLFIFGVVSIGFLADKHLGILLAAAHYLGNFLVGICMRFYHFDKAAIRREKPTTLKHILKRVHEARLKDNRPLGQLLGDAVIHSVNTLMLIGGFIILFSVLTTLIIKSSISTLIISFISHTLELFSLPDELAPALWSGLFEITIGIHQLSDFKNQDMLVIAILVSILLAFNGLSIQAQVASIIATSDISFKPYFIGRLLHALFASILTYVLFDSLYLSRTEDLTSVNSWINGTENPSVNTSLQFLSEFGPPMTLLAMIITIYILFLRIKKA</sequence>
<dbReference type="Proteomes" id="UP000252585">
    <property type="component" value="Unassembled WGS sequence"/>
</dbReference>
<accession>A0A368XUU8</accession>
<feature type="transmembrane region" description="Helical" evidence="1">
    <location>
        <begin position="322"/>
        <end position="340"/>
    </location>
</feature>
<proteinExistence type="predicted"/>
<keyword evidence="1" id="KW-1133">Transmembrane helix</keyword>
<feature type="transmembrane region" description="Helical" evidence="1">
    <location>
        <begin position="148"/>
        <end position="168"/>
    </location>
</feature>
<dbReference type="OrthoDB" id="1645614at2"/>
<dbReference type="RefSeq" id="WP_114352808.1">
    <property type="nucleotide sequence ID" value="NZ_QPJJ01000006.1"/>
</dbReference>
<dbReference type="InterPro" id="IPR011642">
    <property type="entry name" value="Gate_dom"/>
</dbReference>
<dbReference type="Pfam" id="PF07670">
    <property type="entry name" value="Gate"/>
    <property type="match status" value="1"/>
</dbReference>
<organism evidence="3 4">
    <name type="scientific">Saliterribacillus persicus</name>
    <dbReference type="NCBI Taxonomy" id="930114"/>
    <lineage>
        <taxon>Bacteria</taxon>
        <taxon>Bacillati</taxon>
        <taxon>Bacillota</taxon>
        <taxon>Bacilli</taxon>
        <taxon>Bacillales</taxon>
        <taxon>Bacillaceae</taxon>
        <taxon>Saliterribacillus</taxon>
    </lineage>
</organism>
<dbReference type="AlphaFoldDB" id="A0A368XUU8"/>
<feature type="transmembrane region" description="Helical" evidence="1">
    <location>
        <begin position="222"/>
        <end position="246"/>
    </location>
</feature>
<feature type="transmembrane region" description="Helical" evidence="1">
    <location>
        <begin position="285"/>
        <end position="310"/>
    </location>
</feature>
<evidence type="ECO:0000256" key="1">
    <source>
        <dbReference type="SAM" id="Phobius"/>
    </source>
</evidence>
<feature type="transmembrane region" description="Helical" evidence="1">
    <location>
        <begin position="78"/>
        <end position="99"/>
    </location>
</feature>
<dbReference type="InterPro" id="IPR014226">
    <property type="entry name" value="Spore_IM_YlbJ"/>
</dbReference>
<feature type="transmembrane region" description="Helical" evidence="1">
    <location>
        <begin position="120"/>
        <end position="142"/>
    </location>
</feature>
<evidence type="ECO:0000259" key="2">
    <source>
        <dbReference type="Pfam" id="PF07670"/>
    </source>
</evidence>
<keyword evidence="4" id="KW-1185">Reference proteome</keyword>
<feature type="domain" description="Nucleoside transporter/FeoB GTPase Gate" evidence="2">
    <location>
        <begin position="42"/>
        <end position="140"/>
    </location>
</feature>